<proteinExistence type="predicted"/>
<gene>
    <name evidence="1" type="ORF">OPKNFCMD_0896</name>
</gene>
<dbReference type="InterPro" id="IPR009097">
    <property type="entry name" value="Cyclic_Pdiesterase"/>
</dbReference>
<dbReference type="RefSeq" id="WP_128561431.1">
    <property type="nucleotide sequence ID" value="NZ_BPQH01000002.1"/>
</dbReference>
<dbReference type="Gene3D" id="3.90.1140.10">
    <property type="entry name" value="Cyclic phosphodiesterase"/>
    <property type="match status" value="1"/>
</dbReference>
<dbReference type="SUPFAM" id="SSF55144">
    <property type="entry name" value="LigT-like"/>
    <property type="match status" value="1"/>
</dbReference>
<organism evidence="1 2">
    <name type="scientific">Methylobacterium crusticola</name>
    <dbReference type="NCBI Taxonomy" id="1697972"/>
    <lineage>
        <taxon>Bacteria</taxon>
        <taxon>Pseudomonadati</taxon>
        <taxon>Pseudomonadota</taxon>
        <taxon>Alphaproteobacteria</taxon>
        <taxon>Hyphomicrobiales</taxon>
        <taxon>Methylobacteriaceae</taxon>
        <taxon>Methylobacterium</taxon>
    </lineage>
</organism>
<evidence type="ECO:0000313" key="2">
    <source>
        <dbReference type="Proteomes" id="UP001055167"/>
    </source>
</evidence>
<protein>
    <recommendedName>
        <fullName evidence="3">2'-5' RNA ligase family protein</fullName>
    </recommendedName>
</protein>
<keyword evidence="2" id="KW-1185">Reference proteome</keyword>
<sequence length="171" mass="18759">MPHDPLILTLDLDEAAFASFDAQRRRYFPAALNRIPAHVTLFHHLPGEEEAGIAATLLAEARRESGAPEVAVTGVRFTGRGVAYALASDAVSRLRGRLAASFAPWLTAQDRQGFRPHLTVQNKVAPEVARTLHRELAAAFVPTAFPARGLLLWRYLGGPWEPRGRFPFGEA</sequence>
<reference evidence="1" key="1">
    <citation type="journal article" date="2021" name="Front. Microbiol.">
        <title>Comprehensive Comparative Genomics and Phenotyping of Methylobacterium Species.</title>
        <authorList>
            <person name="Alessa O."/>
            <person name="Ogura Y."/>
            <person name="Fujitani Y."/>
            <person name="Takami H."/>
            <person name="Hayashi T."/>
            <person name="Sahin N."/>
            <person name="Tani A."/>
        </authorList>
    </citation>
    <scope>NUCLEOTIDE SEQUENCE</scope>
    <source>
        <strain evidence="1">KCTC 52305</strain>
    </source>
</reference>
<accession>A0ABQ4QS82</accession>
<reference evidence="1" key="2">
    <citation type="submission" date="2021-08" db="EMBL/GenBank/DDBJ databases">
        <authorList>
            <person name="Tani A."/>
            <person name="Ola A."/>
            <person name="Ogura Y."/>
            <person name="Katsura K."/>
            <person name="Hayashi T."/>
        </authorList>
    </citation>
    <scope>NUCLEOTIDE SEQUENCE</scope>
    <source>
        <strain evidence="1">KCTC 52305</strain>
    </source>
</reference>
<comment type="caution">
    <text evidence="1">The sequence shown here is derived from an EMBL/GenBank/DDBJ whole genome shotgun (WGS) entry which is preliminary data.</text>
</comment>
<dbReference type="EMBL" id="BPQH01000002">
    <property type="protein sequence ID" value="GJD48180.1"/>
    <property type="molecule type" value="Genomic_DNA"/>
</dbReference>
<evidence type="ECO:0008006" key="3">
    <source>
        <dbReference type="Google" id="ProtNLM"/>
    </source>
</evidence>
<dbReference type="Proteomes" id="UP001055167">
    <property type="component" value="Unassembled WGS sequence"/>
</dbReference>
<evidence type="ECO:0000313" key="1">
    <source>
        <dbReference type="EMBL" id="GJD48180.1"/>
    </source>
</evidence>
<name>A0ABQ4QS82_9HYPH</name>
<dbReference type="Pfam" id="PF13563">
    <property type="entry name" value="2_5_RNA_ligase2"/>
    <property type="match status" value="1"/>
</dbReference>